<gene>
    <name evidence="2" type="ORF">SAMN04488570_2764</name>
</gene>
<evidence type="ECO:0000259" key="1">
    <source>
        <dbReference type="Pfam" id="PF01425"/>
    </source>
</evidence>
<dbReference type="AlphaFoldDB" id="A0A1H1VAK0"/>
<evidence type="ECO:0000313" key="2">
    <source>
        <dbReference type="EMBL" id="SDS81511.1"/>
    </source>
</evidence>
<organism evidence="2 3">
    <name type="scientific">Nocardioides scoriae</name>
    <dbReference type="NCBI Taxonomy" id="642780"/>
    <lineage>
        <taxon>Bacteria</taxon>
        <taxon>Bacillati</taxon>
        <taxon>Actinomycetota</taxon>
        <taxon>Actinomycetes</taxon>
        <taxon>Propionibacteriales</taxon>
        <taxon>Nocardioidaceae</taxon>
        <taxon>Nocardioides</taxon>
    </lineage>
</organism>
<dbReference type="GO" id="GO:0003824">
    <property type="term" value="F:catalytic activity"/>
    <property type="evidence" value="ECO:0007669"/>
    <property type="project" value="InterPro"/>
</dbReference>
<sequence length="495" mass="52383">MSLADLSATSLSGAVGRREVSCVEVVADHLERIDALDPLVNAVVSRRPSEVLLAEAAQADTELARGEHRGWLHGLPVAVKDLNDVRGLPTSRGFFRDAPPAAHDSLVAARMRAVGAIVVGKTNTPEFGLGSHTYNAVFGTTLNAWDQSRTAGGSSGGAAVAVALRMLPVADGSDFFGSLRNPTGWNNVYGLRPSLGRVPHVGDELWLSQGGVDGPVARTAADLAALFGTLAGPDVRDPLSTGPARGPRGDLAELVAPDLTGQRVGWLGDLGGYLPVEPEVMRVCERALHGFEDLGMEVLPRALPAHGRFRGPDDLWSAWLPWRHLLAGSALEPVHAVPALRARMKPEARYEVEGLLGHDGQPPLSAAAVMASSRLRSDLYRAVLSLFDDVDHLVLPTAQVMPFDAALDWPREVAGRAMSSYHRWMEVCALGTLVGAPVLALPAGFSADGLPMGLQVIGRPRDDEALLGLAAAWETVTDHHRALPPLLRGLTGGTS</sequence>
<dbReference type="SUPFAM" id="SSF75304">
    <property type="entry name" value="Amidase signature (AS) enzymes"/>
    <property type="match status" value="1"/>
</dbReference>
<dbReference type="RefSeq" id="WP_091730702.1">
    <property type="nucleotide sequence ID" value="NZ_LT629757.1"/>
</dbReference>
<dbReference type="InterPro" id="IPR000120">
    <property type="entry name" value="Amidase"/>
</dbReference>
<dbReference type="NCBIfam" id="NF005686">
    <property type="entry name" value="PRK07486.1"/>
    <property type="match status" value="1"/>
</dbReference>
<dbReference type="InterPro" id="IPR036928">
    <property type="entry name" value="AS_sf"/>
</dbReference>
<dbReference type="InterPro" id="IPR023631">
    <property type="entry name" value="Amidase_dom"/>
</dbReference>
<dbReference type="OrthoDB" id="9811471at2"/>
<dbReference type="Gene3D" id="3.90.1300.10">
    <property type="entry name" value="Amidase signature (AS) domain"/>
    <property type="match status" value="1"/>
</dbReference>
<dbReference type="PANTHER" id="PTHR11895">
    <property type="entry name" value="TRANSAMIDASE"/>
    <property type="match status" value="1"/>
</dbReference>
<feature type="domain" description="Amidase" evidence="1">
    <location>
        <begin position="24"/>
        <end position="467"/>
    </location>
</feature>
<dbReference type="Pfam" id="PF01425">
    <property type="entry name" value="Amidase"/>
    <property type="match status" value="1"/>
</dbReference>
<evidence type="ECO:0000313" key="3">
    <source>
        <dbReference type="Proteomes" id="UP000198859"/>
    </source>
</evidence>
<protein>
    <submittedName>
        <fullName evidence="2">Amidase</fullName>
    </submittedName>
</protein>
<accession>A0A1H1VAK0</accession>
<proteinExistence type="predicted"/>
<dbReference type="EMBL" id="LT629757">
    <property type="protein sequence ID" value="SDS81511.1"/>
    <property type="molecule type" value="Genomic_DNA"/>
</dbReference>
<reference evidence="3" key="1">
    <citation type="submission" date="2016-10" db="EMBL/GenBank/DDBJ databases">
        <authorList>
            <person name="Varghese N."/>
            <person name="Submissions S."/>
        </authorList>
    </citation>
    <scope>NUCLEOTIDE SEQUENCE [LARGE SCALE GENOMIC DNA]</scope>
    <source>
        <strain evidence="3">DSM 22127</strain>
    </source>
</reference>
<dbReference type="STRING" id="642780.SAMN04488570_2764"/>
<dbReference type="PANTHER" id="PTHR11895:SF76">
    <property type="entry name" value="INDOLEACETAMIDE HYDROLASE"/>
    <property type="match status" value="1"/>
</dbReference>
<keyword evidence="3" id="KW-1185">Reference proteome</keyword>
<dbReference type="Proteomes" id="UP000198859">
    <property type="component" value="Chromosome I"/>
</dbReference>
<name>A0A1H1VAK0_9ACTN</name>